<dbReference type="Pfam" id="PF00561">
    <property type="entry name" value="Abhydrolase_1"/>
    <property type="match status" value="1"/>
</dbReference>
<dbReference type="RefSeq" id="WP_369208941.1">
    <property type="nucleotide sequence ID" value="NZ_JBFNXQ010000065.1"/>
</dbReference>
<dbReference type="PANTHER" id="PTHR43798">
    <property type="entry name" value="MONOACYLGLYCEROL LIPASE"/>
    <property type="match status" value="1"/>
</dbReference>
<dbReference type="InterPro" id="IPR029058">
    <property type="entry name" value="AB_hydrolase_fold"/>
</dbReference>
<evidence type="ECO:0000313" key="4">
    <source>
        <dbReference type="Proteomes" id="UP001560045"/>
    </source>
</evidence>
<dbReference type="EMBL" id="JBFNXQ010000065">
    <property type="protein sequence ID" value="MEX5720276.1"/>
    <property type="molecule type" value="Genomic_DNA"/>
</dbReference>
<comment type="caution">
    <text evidence="3">The sequence shown here is derived from an EMBL/GenBank/DDBJ whole genome shotgun (WGS) entry which is preliminary data.</text>
</comment>
<dbReference type="GO" id="GO:0016787">
    <property type="term" value="F:hydrolase activity"/>
    <property type="evidence" value="ECO:0007669"/>
    <property type="project" value="UniProtKB-KW"/>
</dbReference>
<evidence type="ECO:0000256" key="1">
    <source>
        <dbReference type="SAM" id="MobiDB-lite"/>
    </source>
</evidence>
<evidence type="ECO:0000259" key="2">
    <source>
        <dbReference type="Pfam" id="PF00561"/>
    </source>
</evidence>
<feature type="compositionally biased region" description="Basic and acidic residues" evidence="1">
    <location>
        <begin position="13"/>
        <end position="25"/>
    </location>
</feature>
<gene>
    <name evidence="3" type="ORF">ABQ292_18090</name>
</gene>
<dbReference type="InterPro" id="IPR050266">
    <property type="entry name" value="AB_hydrolase_sf"/>
</dbReference>
<accession>A0ABV3XKL9</accession>
<keyword evidence="4" id="KW-1185">Reference proteome</keyword>
<reference evidence="3 4" key="1">
    <citation type="submission" date="2024-06" db="EMBL/GenBank/DDBJ databases">
        <title>Draft genome sequence of Geodermatophilus badlandi, a novel member of the Geodermatophilaceae isolated from badland sedimentary rocks in the Red desert, Wyoming, USA.</title>
        <authorList>
            <person name="Ben Tekaya S."/>
            <person name="Nouioui I."/>
            <person name="Flores G.M."/>
            <person name="Shaal M.N."/>
            <person name="Bredoire F."/>
            <person name="Basile F."/>
            <person name="Van Diepen L."/>
            <person name="Ward N.L."/>
        </authorList>
    </citation>
    <scope>NUCLEOTIDE SEQUENCE [LARGE SCALE GENOMIC DNA]</scope>
    <source>
        <strain evidence="3 4">WL48A</strain>
    </source>
</reference>
<sequence>MGPGVVALQRGPQHGEEAAGRDRSPGQRGGEPGLQLLADRTEYCGQEFVTRAEVVQEHPIAGPQRRGQGPQRQRGHALGPVRVRQTTASGGPAVLAVHGLLLDGRLWDGVVGALAPDVRVVVPDLPLGAQRQAVPDRSVLTPEHVAGALLDVLDGVGADRAVLLGNDTGGALAQLAAAAAPERVAGLVMAGCDAFEHFPPPLLRPLVLGARVPGVMAAALRVFAVPRLLAEPGALNVLTGRGFGRPLVADLLRPARTDPAVRADLAAFTAAVGPGPLLAAVDELGRLGVPSAVVWGRRDRLFPPRDAERLARLLGTDVTWLDDALTFVPWDRPDAVAEAVRTVVGAAVP</sequence>
<dbReference type="PRINTS" id="PR00111">
    <property type="entry name" value="ABHYDROLASE"/>
</dbReference>
<feature type="compositionally biased region" description="Low complexity" evidence="1">
    <location>
        <begin position="62"/>
        <end position="72"/>
    </location>
</feature>
<keyword evidence="3" id="KW-0378">Hydrolase</keyword>
<feature type="region of interest" description="Disordered" evidence="1">
    <location>
        <begin position="1"/>
        <end position="33"/>
    </location>
</feature>
<dbReference type="PANTHER" id="PTHR43798:SF33">
    <property type="entry name" value="HYDROLASE, PUTATIVE (AFU_ORTHOLOGUE AFUA_2G14860)-RELATED"/>
    <property type="match status" value="1"/>
</dbReference>
<protein>
    <submittedName>
        <fullName evidence="3">Alpha/beta fold hydrolase</fullName>
    </submittedName>
</protein>
<name>A0ABV3XKL9_9ACTN</name>
<proteinExistence type="predicted"/>
<feature type="region of interest" description="Disordered" evidence="1">
    <location>
        <begin position="55"/>
        <end position="75"/>
    </location>
</feature>
<dbReference type="SUPFAM" id="SSF53474">
    <property type="entry name" value="alpha/beta-Hydrolases"/>
    <property type="match status" value="1"/>
</dbReference>
<dbReference type="Proteomes" id="UP001560045">
    <property type="component" value="Unassembled WGS sequence"/>
</dbReference>
<dbReference type="InterPro" id="IPR000073">
    <property type="entry name" value="AB_hydrolase_1"/>
</dbReference>
<feature type="domain" description="AB hydrolase-1" evidence="2">
    <location>
        <begin position="92"/>
        <end position="314"/>
    </location>
</feature>
<organism evidence="3 4">
    <name type="scientific">Geodermatophilus maliterrae</name>
    <dbReference type="NCBI Taxonomy" id="3162531"/>
    <lineage>
        <taxon>Bacteria</taxon>
        <taxon>Bacillati</taxon>
        <taxon>Actinomycetota</taxon>
        <taxon>Actinomycetes</taxon>
        <taxon>Geodermatophilales</taxon>
        <taxon>Geodermatophilaceae</taxon>
        <taxon>Geodermatophilus</taxon>
    </lineage>
</organism>
<dbReference type="Gene3D" id="3.40.50.1820">
    <property type="entry name" value="alpha/beta hydrolase"/>
    <property type="match status" value="1"/>
</dbReference>
<evidence type="ECO:0000313" key="3">
    <source>
        <dbReference type="EMBL" id="MEX5720276.1"/>
    </source>
</evidence>